<gene>
    <name evidence="2" type="ORF">PCL_06955</name>
</gene>
<accession>A0A2U3DTF8</accession>
<evidence type="ECO:0000256" key="1">
    <source>
        <dbReference type="SAM" id="MobiDB-lite"/>
    </source>
</evidence>
<name>A0A2U3DTF8_PURLI</name>
<dbReference type="Proteomes" id="UP000245956">
    <property type="component" value="Unassembled WGS sequence"/>
</dbReference>
<proteinExistence type="predicted"/>
<reference evidence="2 3" key="1">
    <citation type="journal article" date="2016" name="Front. Microbiol.">
        <title>Genome and transcriptome sequences reveal the specific parasitism of the nematophagous Purpureocillium lilacinum 36-1.</title>
        <authorList>
            <person name="Xie J."/>
            <person name="Li S."/>
            <person name="Mo C."/>
            <person name="Xiao X."/>
            <person name="Peng D."/>
            <person name="Wang G."/>
            <person name="Xiao Y."/>
        </authorList>
    </citation>
    <scope>NUCLEOTIDE SEQUENCE [LARGE SCALE GENOMIC DNA]</scope>
    <source>
        <strain evidence="2 3">36-1</strain>
    </source>
</reference>
<evidence type="ECO:0000313" key="2">
    <source>
        <dbReference type="EMBL" id="PWI65536.1"/>
    </source>
</evidence>
<comment type="caution">
    <text evidence="2">The sequence shown here is derived from an EMBL/GenBank/DDBJ whole genome shotgun (WGS) entry which is preliminary data.</text>
</comment>
<dbReference type="EMBL" id="LCWV01000032">
    <property type="protein sequence ID" value="PWI65536.1"/>
    <property type="molecule type" value="Genomic_DNA"/>
</dbReference>
<protein>
    <submittedName>
        <fullName evidence="2">Uncharacterized protein</fullName>
    </submittedName>
</protein>
<sequence length="246" mass="27267">MLRETHMVDDGAWKGKEARERAVGRGVRSAVARERQGERLTTEDAAFWALARAWSRWLPRAMMCADWEMLRARRESGLLGGLGSVMSEFATCWCEETDGEVGAARAKKLSVAVGGRGPSRGRLDERFTKRRGREPMGRQRGGALQQVPVQQRTSGQPGGARLWDCDLAIYARLPAMFAVPVQSHRLGAPPPGPESGRHRRRCAPRPLSRTSKGRGPLECRLPYATILERQGVTTIMRARHGMATGR</sequence>
<dbReference type="AlphaFoldDB" id="A0A2U3DTF8"/>
<feature type="region of interest" description="Disordered" evidence="1">
    <location>
        <begin position="184"/>
        <end position="215"/>
    </location>
</feature>
<evidence type="ECO:0000313" key="3">
    <source>
        <dbReference type="Proteomes" id="UP000245956"/>
    </source>
</evidence>
<feature type="region of interest" description="Disordered" evidence="1">
    <location>
        <begin position="130"/>
        <end position="157"/>
    </location>
</feature>
<organism evidence="2 3">
    <name type="scientific">Purpureocillium lilacinum</name>
    <name type="common">Paecilomyces lilacinus</name>
    <dbReference type="NCBI Taxonomy" id="33203"/>
    <lineage>
        <taxon>Eukaryota</taxon>
        <taxon>Fungi</taxon>
        <taxon>Dikarya</taxon>
        <taxon>Ascomycota</taxon>
        <taxon>Pezizomycotina</taxon>
        <taxon>Sordariomycetes</taxon>
        <taxon>Hypocreomycetidae</taxon>
        <taxon>Hypocreales</taxon>
        <taxon>Ophiocordycipitaceae</taxon>
        <taxon>Purpureocillium</taxon>
    </lineage>
</organism>